<evidence type="ECO:0000256" key="9">
    <source>
        <dbReference type="ARBA" id="ARBA00029962"/>
    </source>
</evidence>
<keyword evidence="7 12" id="KW-0418">Kinase</keyword>
<keyword evidence="4 12" id="KW-0808">Transferase</keyword>
<sequence length="203" mass="23110">MFISFEGTEGVGKSTLIQRINNTLLQENKEVTLTREPGGTVIAERIRALLLEVHQEKMCSDTELLLMYAARSQHLTQVILPALNANQIVLCDRFTDASFAYQVMGRGLESEKLEILNQKFITRMPDLTIWLDAPVEVGIARAKARGELDRFEQEKISFFNKVRSGYQYLYQTQPQRVKRIDATQSPEDVLAQSLSYIQKGIVI</sequence>
<name>A0A1G6GUQ8_9GAMM</name>
<evidence type="ECO:0000256" key="6">
    <source>
        <dbReference type="ARBA" id="ARBA00022741"/>
    </source>
</evidence>
<comment type="catalytic activity">
    <reaction evidence="10 12">
        <text>dTMP + ATP = dTDP + ADP</text>
        <dbReference type="Rhea" id="RHEA:13517"/>
        <dbReference type="ChEBI" id="CHEBI:30616"/>
        <dbReference type="ChEBI" id="CHEBI:58369"/>
        <dbReference type="ChEBI" id="CHEBI:63528"/>
        <dbReference type="ChEBI" id="CHEBI:456216"/>
        <dbReference type="EC" id="2.7.4.9"/>
    </reaction>
</comment>
<evidence type="ECO:0000256" key="11">
    <source>
        <dbReference type="ARBA" id="ARBA00057735"/>
    </source>
</evidence>
<evidence type="ECO:0000256" key="3">
    <source>
        <dbReference type="ARBA" id="ARBA00017144"/>
    </source>
</evidence>
<dbReference type="GO" id="GO:0006233">
    <property type="term" value="P:dTDP biosynthetic process"/>
    <property type="evidence" value="ECO:0007669"/>
    <property type="project" value="InterPro"/>
</dbReference>
<evidence type="ECO:0000256" key="2">
    <source>
        <dbReference type="ARBA" id="ARBA00012980"/>
    </source>
</evidence>
<evidence type="ECO:0000256" key="5">
    <source>
        <dbReference type="ARBA" id="ARBA00022727"/>
    </source>
</evidence>
<dbReference type="GO" id="GO:0006227">
    <property type="term" value="P:dUDP biosynthetic process"/>
    <property type="evidence" value="ECO:0007669"/>
    <property type="project" value="TreeGrafter"/>
</dbReference>
<dbReference type="GO" id="GO:0005524">
    <property type="term" value="F:ATP binding"/>
    <property type="evidence" value="ECO:0007669"/>
    <property type="project" value="UniProtKB-UniRule"/>
</dbReference>
<dbReference type="PANTHER" id="PTHR10344:SF4">
    <property type="entry name" value="UMP-CMP KINASE 2, MITOCHONDRIAL"/>
    <property type="match status" value="1"/>
</dbReference>
<feature type="domain" description="Thymidylate kinase-like" evidence="13">
    <location>
        <begin position="5"/>
        <end position="190"/>
    </location>
</feature>
<evidence type="ECO:0000256" key="7">
    <source>
        <dbReference type="ARBA" id="ARBA00022777"/>
    </source>
</evidence>
<dbReference type="HAMAP" id="MF_00165">
    <property type="entry name" value="Thymidylate_kinase"/>
    <property type="match status" value="1"/>
</dbReference>
<reference evidence="15" key="1">
    <citation type="submission" date="2016-09" db="EMBL/GenBank/DDBJ databases">
        <authorList>
            <person name="Varghese N."/>
            <person name="Submissions S."/>
        </authorList>
    </citation>
    <scope>NUCLEOTIDE SEQUENCE [LARGE SCALE GENOMIC DNA]</scope>
    <source>
        <strain evidence="15">ANC 4422</strain>
    </source>
</reference>
<evidence type="ECO:0000256" key="1">
    <source>
        <dbReference type="ARBA" id="ARBA00009776"/>
    </source>
</evidence>
<dbReference type="RefSeq" id="WP_092746933.1">
    <property type="nucleotide sequence ID" value="NZ_FMYL01000002.1"/>
</dbReference>
<accession>A0A1G6GUQ8</accession>
<dbReference type="InterPro" id="IPR018094">
    <property type="entry name" value="Thymidylate_kinase"/>
</dbReference>
<keyword evidence="8 12" id="KW-0067">ATP-binding</keyword>
<dbReference type="InterPro" id="IPR027417">
    <property type="entry name" value="P-loop_NTPase"/>
</dbReference>
<dbReference type="STRING" id="1219383.SAMN05421733_102256"/>
<evidence type="ECO:0000313" key="14">
    <source>
        <dbReference type="EMBL" id="SDB85674.1"/>
    </source>
</evidence>
<dbReference type="GO" id="GO:0004798">
    <property type="term" value="F:dTMP kinase activity"/>
    <property type="evidence" value="ECO:0007669"/>
    <property type="project" value="UniProtKB-UniRule"/>
</dbReference>
<organism evidence="14 15">
    <name type="scientific">Acinetobacter boissieri</name>
    <dbReference type="NCBI Taxonomy" id="1219383"/>
    <lineage>
        <taxon>Bacteria</taxon>
        <taxon>Pseudomonadati</taxon>
        <taxon>Pseudomonadota</taxon>
        <taxon>Gammaproteobacteria</taxon>
        <taxon>Moraxellales</taxon>
        <taxon>Moraxellaceae</taxon>
        <taxon>Acinetobacter</taxon>
    </lineage>
</organism>
<dbReference type="CDD" id="cd01672">
    <property type="entry name" value="TMPK"/>
    <property type="match status" value="1"/>
</dbReference>
<dbReference type="InterPro" id="IPR039430">
    <property type="entry name" value="Thymidylate_kin-like_dom"/>
</dbReference>
<dbReference type="EMBL" id="FMYL01000002">
    <property type="protein sequence ID" value="SDB85674.1"/>
    <property type="molecule type" value="Genomic_DNA"/>
</dbReference>
<dbReference type="AlphaFoldDB" id="A0A1G6GUQ8"/>
<dbReference type="OrthoDB" id="9774907at2"/>
<dbReference type="NCBIfam" id="TIGR00041">
    <property type="entry name" value="DTMP_kinase"/>
    <property type="match status" value="1"/>
</dbReference>
<keyword evidence="5 12" id="KW-0545">Nucleotide biosynthesis</keyword>
<evidence type="ECO:0000259" key="13">
    <source>
        <dbReference type="Pfam" id="PF02223"/>
    </source>
</evidence>
<dbReference type="EC" id="2.7.4.9" evidence="2 12"/>
<gene>
    <name evidence="12" type="primary">tmk</name>
    <name evidence="14" type="ORF">SAMN05421733_102256</name>
</gene>
<evidence type="ECO:0000256" key="12">
    <source>
        <dbReference type="HAMAP-Rule" id="MF_00165"/>
    </source>
</evidence>
<dbReference type="Gene3D" id="3.40.50.300">
    <property type="entry name" value="P-loop containing nucleotide triphosphate hydrolases"/>
    <property type="match status" value="1"/>
</dbReference>
<evidence type="ECO:0000256" key="10">
    <source>
        <dbReference type="ARBA" id="ARBA00048743"/>
    </source>
</evidence>
<dbReference type="GO" id="GO:0006235">
    <property type="term" value="P:dTTP biosynthetic process"/>
    <property type="evidence" value="ECO:0007669"/>
    <property type="project" value="UniProtKB-UniRule"/>
</dbReference>
<dbReference type="GO" id="GO:0005829">
    <property type="term" value="C:cytosol"/>
    <property type="evidence" value="ECO:0007669"/>
    <property type="project" value="TreeGrafter"/>
</dbReference>
<keyword evidence="15" id="KW-1185">Reference proteome</keyword>
<keyword evidence="6 12" id="KW-0547">Nucleotide-binding</keyword>
<dbReference type="FunFam" id="3.40.50.300:FF:000225">
    <property type="entry name" value="Thymidylate kinase"/>
    <property type="match status" value="1"/>
</dbReference>
<comment type="similarity">
    <text evidence="1 12">Belongs to the thymidylate kinase family.</text>
</comment>
<evidence type="ECO:0000256" key="4">
    <source>
        <dbReference type="ARBA" id="ARBA00022679"/>
    </source>
</evidence>
<dbReference type="Proteomes" id="UP000242501">
    <property type="component" value="Unassembled WGS sequence"/>
</dbReference>
<feature type="binding site" evidence="12">
    <location>
        <begin position="7"/>
        <end position="14"/>
    </location>
    <ligand>
        <name>ATP</name>
        <dbReference type="ChEBI" id="CHEBI:30616"/>
    </ligand>
</feature>
<comment type="function">
    <text evidence="11 12">Phosphorylation of dTMP to form dTDP in both de novo and salvage pathways of dTTP synthesis.</text>
</comment>
<evidence type="ECO:0000256" key="8">
    <source>
        <dbReference type="ARBA" id="ARBA00022840"/>
    </source>
</evidence>
<dbReference type="SUPFAM" id="SSF52540">
    <property type="entry name" value="P-loop containing nucleoside triphosphate hydrolases"/>
    <property type="match status" value="1"/>
</dbReference>
<dbReference type="Pfam" id="PF02223">
    <property type="entry name" value="Thymidylate_kin"/>
    <property type="match status" value="1"/>
</dbReference>
<evidence type="ECO:0000313" key="15">
    <source>
        <dbReference type="Proteomes" id="UP000242501"/>
    </source>
</evidence>
<protein>
    <recommendedName>
        <fullName evidence="3 12">Thymidylate kinase</fullName>
        <ecNumber evidence="2 12">2.7.4.9</ecNumber>
    </recommendedName>
    <alternativeName>
        <fullName evidence="9 12">dTMP kinase</fullName>
    </alternativeName>
</protein>
<proteinExistence type="inferred from homology"/>
<dbReference type="PANTHER" id="PTHR10344">
    <property type="entry name" value="THYMIDYLATE KINASE"/>
    <property type="match status" value="1"/>
</dbReference>